<evidence type="ECO:0000313" key="5">
    <source>
        <dbReference type="Proteomes" id="UP000663853"/>
    </source>
</evidence>
<keyword evidence="1" id="KW-0547">Nucleotide-binding</keyword>
<reference evidence="4" key="1">
    <citation type="submission" date="2021-01" db="EMBL/GenBank/DDBJ databases">
        <authorList>
            <person name="Kaushik A."/>
        </authorList>
    </citation>
    <scope>NUCLEOTIDE SEQUENCE</scope>
    <source>
        <strain evidence="4">AG6-10EEA</strain>
    </source>
</reference>
<feature type="domain" description="Protein kinase" evidence="3">
    <location>
        <begin position="21"/>
        <end position="286"/>
    </location>
</feature>
<dbReference type="Pfam" id="PF00069">
    <property type="entry name" value="Pkinase"/>
    <property type="match status" value="1"/>
</dbReference>
<dbReference type="PROSITE" id="PS00108">
    <property type="entry name" value="PROTEIN_KINASE_ST"/>
    <property type="match status" value="1"/>
</dbReference>
<dbReference type="Gene3D" id="1.10.510.10">
    <property type="entry name" value="Transferase(Phosphotransferase) domain 1"/>
    <property type="match status" value="1"/>
</dbReference>
<dbReference type="InterPro" id="IPR008271">
    <property type="entry name" value="Ser/Thr_kinase_AS"/>
</dbReference>
<dbReference type="InterPro" id="IPR011009">
    <property type="entry name" value="Kinase-like_dom_sf"/>
</dbReference>
<organism evidence="4 5">
    <name type="scientific">Rhizoctonia solani</name>
    <dbReference type="NCBI Taxonomy" id="456999"/>
    <lineage>
        <taxon>Eukaryota</taxon>
        <taxon>Fungi</taxon>
        <taxon>Dikarya</taxon>
        <taxon>Basidiomycota</taxon>
        <taxon>Agaricomycotina</taxon>
        <taxon>Agaricomycetes</taxon>
        <taxon>Cantharellales</taxon>
        <taxon>Ceratobasidiaceae</taxon>
        <taxon>Rhizoctonia</taxon>
    </lineage>
</organism>
<name>A0A8H3CVY9_9AGAM</name>
<dbReference type="PROSITE" id="PS50011">
    <property type="entry name" value="PROTEIN_KINASE_DOM"/>
    <property type="match status" value="1"/>
</dbReference>
<evidence type="ECO:0000259" key="3">
    <source>
        <dbReference type="PROSITE" id="PS50011"/>
    </source>
</evidence>
<dbReference type="PIRSF" id="PIRSF000654">
    <property type="entry name" value="Integrin-linked_kinase"/>
    <property type="match status" value="1"/>
</dbReference>
<dbReference type="Proteomes" id="UP000663853">
    <property type="component" value="Unassembled WGS sequence"/>
</dbReference>
<dbReference type="InterPro" id="IPR000719">
    <property type="entry name" value="Prot_kinase_dom"/>
</dbReference>
<dbReference type="EMBL" id="CAJMXA010003497">
    <property type="protein sequence ID" value="CAE6498423.1"/>
    <property type="molecule type" value="Genomic_DNA"/>
</dbReference>
<evidence type="ECO:0000313" key="4">
    <source>
        <dbReference type="EMBL" id="CAE6498423.1"/>
    </source>
</evidence>
<accession>A0A8H3CVY9</accession>
<dbReference type="SMART" id="SM00220">
    <property type="entry name" value="S_TKc"/>
    <property type="match status" value="1"/>
</dbReference>
<dbReference type="GO" id="GO:0004674">
    <property type="term" value="F:protein serine/threonine kinase activity"/>
    <property type="evidence" value="ECO:0007669"/>
    <property type="project" value="TreeGrafter"/>
</dbReference>
<dbReference type="PANTHER" id="PTHR44329">
    <property type="entry name" value="SERINE/THREONINE-PROTEIN KINASE TNNI3K-RELATED"/>
    <property type="match status" value="1"/>
</dbReference>
<evidence type="ECO:0000256" key="2">
    <source>
        <dbReference type="ARBA" id="ARBA00022840"/>
    </source>
</evidence>
<dbReference type="PANTHER" id="PTHR44329:SF298">
    <property type="entry name" value="MIXED LINEAGE KINASE DOMAIN-LIKE PROTEIN"/>
    <property type="match status" value="1"/>
</dbReference>
<comment type="caution">
    <text evidence="4">The sequence shown here is derived from an EMBL/GenBank/DDBJ whole genome shotgun (WGS) entry which is preliminary data.</text>
</comment>
<sequence>MFRLLTNHGCPDVTSWLDFRTCSSYPVSNGGYGDVFRARFFNGDEVAIKTMRVYESHHSGGRYAKAAAREIYTWSRCSHPNVAELIGIVIFRGSLAMISRWAQKGNIMAYLDRRPSANRCQMSLEICNGLAYLHDQNIVHGDLKGANVLMANNGTPVLVDFGNATISGATLQFTRSTDTGPSFSTRWTAPEILKGESGHTKAADVYSLGMTILEVLTGKVPYANVHELALIVHIVFKSSVPIRPLEVIPENSVFGNILWAMLTSCWTHNPKQRPTADDVRYMMNRVHRSGLVSVTSGTENGE</sequence>
<dbReference type="SUPFAM" id="SSF56112">
    <property type="entry name" value="Protein kinase-like (PK-like)"/>
    <property type="match status" value="1"/>
</dbReference>
<gene>
    <name evidence="4" type="ORF">RDB_LOCUS109409</name>
</gene>
<evidence type="ECO:0000256" key="1">
    <source>
        <dbReference type="ARBA" id="ARBA00022741"/>
    </source>
</evidence>
<proteinExistence type="predicted"/>
<dbReference type="InterPro" id="IPR051681">
    <property type="entry name" value="Ser/Thr_Kinases-Pseudokinases"/>
</dbReference>
<keyword evidence="2" id="KW-0067">ATP-binding</keyword>
<dbReference type="GO" id="GO:0005524">
    <property type="term" value="F:ATP binding"/>
    <property type="evidence" value="ECO:0007669"/>
    <property type="project" value="UniProtKB-KW"/>
</dbReference>
<protein>
    <recommendedName>
        <fullName evidence="3">Protein kinase domain-containing protein</fullName>
    </recommendedName>
</protein>
<dbReference type="AlphaFoldDB" id="A0A8H3CVY9"/>